<evidence type="ECO:0000313" key="2">
    <source>
        <dbReference type="EMBL" id="KAF6727430.1"/>
    </source>
</evidence>
<protein>
    <submittedName>
        <fullName evidence="2">Uncharacterized protein</fullName>
    </submittedName>
</protein>
<gene>
    <name evidence="2" type="ORF">FQA47_021186</name>
</gene>
<proteinExistence type="predicted"/>
<name>A0A834F773_ORYME</name>
<evidence type="ECO:0000313" key="3">
    <source>
        <dbReference type="Proteomes" id="UP000646548"/>
    </source>
</evidence>
<dbReference type="Proteomes" id="UP000646548">
    <property type="component" value="Unassembled WGS sequence"/>
</dbReference>
<evidence type="ECO:0000256" key="1">
    <source>
        <dbReference type="SAM" id="MobiDB-lite"/>
    </source>
</evidence>
<reference evidence="2" key="1">
    <citation type="journal article" name="BMC Genomics">
        <title>Long-read sequencing and de novo genome assembly of marine medaka (Oryzias melastigma).</title>
        <authorList>
            <person name="Liang P."/>
            <person name="Saqib H.S.A."/>
            <person name="Ni X."/>
            <person name="Shen Y."/>
        </authorList>
    </citation>
    <scope>NUCLEOTIDE SEQUENCE</scope>
    <source>
        <strain evidence="2">Bigg-433</strain>
    </source>
</reference>
<feature type="compositionally biased region" description="Basic and acidic residues" evidence="1">
    <location>
        <begin position="58"/>
        <end position="76"/>
    </location>
</feature>
<dbReference type="EMBL" id="WKFB01000304">
    <property type="protein sequence ID" value="KAF6727430.1"/>
    <property type="molecule type" value="Genomic_DNA"/>
</dbReference>
<dbReference type="AlphaFoldDB" id="A0A834F773"/>
<sequence length="101" mass="10877">MLVGCVRGRQKADQLAVFKGNVAAPNDLPSRLSHLAPHMTEEQHRSVGIRSSVTSAADRGHRDRYLPPGDEARSEPRSLLGLPVIGGLLSAAEQVRPGRFS</sequence>
<organism evidence="2 3">
    <name type="scientific">Oryzias melastigma</name>
    <name type="common">Marine medaka</name>
    <dbReference type="NCBI Taxonomy" id="30732"/>
    <lineage>
        <taxon>Eukaryota</taxon>
        <taxon>Metazoa</taxon>
        <taxon>Chordata</taxon>
        <taxon>Craniata</taxon>
        <taxon>Vertebrata</taxon>
        <taxon>Euteleostomi</taxon>
        <taxon>Actinopterygii</taxon>
        <taxon>Neopterygii</taxon>
        <taxon>Teleostei</taxon>
        <taxon>Neoteleostei</taxon>
        <taxon>Acanthomorphata</taxon>
        <taxon>Ovalentaria</taxon>
        <taxon>Atherinomorphae</taxon>
        <taxon>Beloniformes</taxon>
        <taxon>Adrianichthyidae</taxon>
        <taxon>Oryziinae</taxon>
        <taxon>Oryzias</taxon>
    </lineage>
</organism>
<feature type="region of interest" description="Disordered" evidence="1">
    <location>
        <begin position="39"/>
        <end position="77"/>
    </location>
</feature>
<accession>A0A834F773</accession>
<comment type="caution">
    <text evidence="2">The sequence shown here is derived from an EMBL/GenBank/DDBJ whole genome shotgun (WGS) entry which is preliminary data.</text>
</comment>